<dbReference type="STRING" id="543526.Htur_1830"/>
<dbReference type="Gene3D" id="3.40.50.1980">
    <property type="entry name" value="Nitrogenase molybdenum iron protein domain"/>
    <property type="match status" value="2"/>
</dbReference>
<dbReference type="RefSeq" id="WP_012943006.1">
    <property type="nucleotide sequence ID" value="NC_013743.1"/>
</dbReference>
<evidence type="ECO:0000256" key="1">
    <source>
        <dbReference type="ARBA" id="ARBA00022729"/>
    </source>
</evidence>
<keyword evidence="1" id="KW-0732">Signal</keyword>
<accession>D2RSD4</accession>
<dbReference type="PANTHER" id="PTHR30535:SF34">
    <property type="entry name" value="MOLYBDATE-BINDING PROTEIN MOLA"/>
    <property type="match status" value="1"/>
</dbReference>
<evidence type="ECO:0000256" key="2">
    <source>
        <dbReference type="SAM" id="MobiDB-lite"/>
    </source>
</evidence>
<dbReference type="NCBIfam" id="TIGR04281">
    <property type="entry name" value="peripla_PGF_1"/>
    <property type="match status" value="1"/>
</dbReference>
<dbReference type="GO" id="GO:0030115">
    <property type="term" value="C:S-layer"/>
    <property type="evidence" value="ECO:0007669"/>
    <property type="project" value="UniProtKB-SubCell"/>
</dbReference>
<sequence length="360" mass="37569">MRTVLSVFVVLLVATAAFAPAVAAGSGAAVGTDGASAQQDADLECEYPLELTDATGETVTIDEPPEEIVALQPSDAQTTYAIGAEAKVVGMPISQYTDYLEVEDHATDISQDDGSSVDSEQVIDLEPDVVIAANTALYQEGLIEQLRDEAGLTVYVVDQATSIDDVYDNVAVTGQLAGECEGANDTIEDMKERLDAIEPDVDEAPTAYYAMGDDGTTAGPGTFNHDVLEAAGLENIAEEAGVEGWGEIDPESVVDADPDLIVYPDYQDEPPVPDAVESTAAYQNGNTVAVNDNFMSQPGPMIVEIVESLAQAAEEQAAEAEEEDETSADGEESEETIPGFGAPVAVAAALAAVGALARRR</sequence>
<dbReference type="Proteomes" id="UP000001903">
    <property type="component" value="Chromosome"/>
</dbReference>
<dbReference type="NCBIfam" id="NF038402">
    <property type="entry name" value="TroA_like"/>
    <property type="match status" value="1"/>
</dbReference>
<dbReference type="AlphaFoldDB" id="D2RSD4"/>
<evidence type="ECO:0000313" key="5">
    <source>
        <dbReference type="Proteomes" id="UP000001903"/>
    </source>
</evidence>
<name>D2RSD4_HALTV</name>
<dbReference type="OrthoDB" id="214567at2157"/>
<protein>
    <submittedName>
        <fullName evidence="4">Periplasmic binding protein</fullName>
    </submittedName>
</protein>
<keyword evidence="5" id="KW-1185">Reference proteome</keyword>
<dbReference type="InterPro" id="IPR054828">
    <property type="entry name" value="Vit_B12_bind_prot"/>
</dbReference>
<feature type="domain" description="Fe/B12 periplasmic-binding" evidence="3">
    <location>
        <begin position="67"/>
        <end position="317"/>
    </location>
</feature>
<dbReference type="PANTHER" id="PTHR30535">
    <property type="entry name" value="VITAMIN B12-BINDING PROTEIN"/>
    <property type="match status" value="1"/>
</dbReference>
<evidence type="ECO:0000259" key="3">
    <source>
        <dbReference type="PROSITE" id="PS50983"/>
    </source>
</evidence>
<feature type="compositionally biased region" description="Acidic residues" evidence="2">
    <location>
        <begin position="316"/>
        <end position="335"/>
    </location>
</feature>
<evidence type="ECO:0000313" key="4">
    <source>
        <dbReference type="EMBL" id="ADB60715.1"/>
    </source>
</evidence>
<dbReference type="GeneID" id="8742424"/>
<dbReference type="EMBL" id="CP001860">
    <property type="protein sequence ID" value="ADB60715.1"/>
    <property type="molecule type" value="Genomic_DNA"/>
</dbReference>
<dbReference type="InterPro" id="IPR050902">
    <property type="entry name" value="ABC_Transporter_SBP"/>
</dbReference>
<feature type="region of interest" description="Disordered" evidence="2">
    <location>
        <begin position="313"/>
        <end position="341"/>
    </location>
</feature>
<reference evidence="4 5" key="1">
    <citation type="journal article" date="2010" name="Stand. Genomic Sci.">
        <title>Complete genome sequence of Haloterrigena turkmenica type strain (4k).</title>
        <authorList>
            <person name="Saunders E."/>
            <person name="Tindall B.J."/>
            <person name="Fahnrich R."/>
            <person name="Lapidus A."/>
            <person name="Copeland A."/>
            <person name="Del Rio T.G."/>
            <person name="Lucas S."/>
            <person name="Chen F."/>
            <person name="Tice H."/>
            <person name="Cheng J.F."/>
            <person name="Han C."/>
            <person name="Detter J.C."/>
            <person name="Bruce D."/>
            <person name="Goodwin L."/>
            <person name="Chain P."/>
            <person name="Pitluck S."/>
            <person name="Pati A."/>
            <person name="Ivanova N."/>
            <person name="Mavromatis K."/>
            <person name="Chen A."/>
            <person name="Palaniappan K."/>
            <person name="Land M."/>
            <person name="Hauser L."/>
            <person name="Chang Y.J."/>
            <person name="Jeffries C.D."/>
            <person name="Brettin T."/>
            <person name="Rohde M."/>
            <person name="Goker M."/>
            <person name="Bristow J."/>
            <person name="Eisen J.A."/>
            <person name="Markowitz V."/>
            <person name="Hugenholtz P."/>
            <person name="Klenk H.P."/>
            <person name="Kyrpides N.C."/>
        </authorList>
    </citation>
    <scope>NUCLEOTIDE SEQUENCE [LARGE SCALE GENOMIC DNA]</scope>
    <source>
        <strain evidence="5">ATCC 51198 / DSM 5511 / JCM 9101 / NCIMB 13204 / VKM B-1734 / 4k</strain>
    </source>
</reference>
<organism evidence="4 5">
    <name type="scientific">Haloterrigena turkmenica (strain ATCC 51198 / DSM 5511 / JCM 9101 / NCIMB 13204 / VKM B-1734 / 4k)</name>
    <name type="common">Halococcus turkmenicus</name>
    <dbReference type="NCBI Taxonomy" id="543526"/>
    <lineage>
        <taxon>Archaea</taxon>
        <taxon>Methanobacteriati</taxon>
        <taxon>Methanobacteriota</taxon>
        <taxon>Stenosarchaea group</taxon>
        <taxon>Halobacteria</taxon>
        <taxon>Halobacteriales</taxon>
        <taxon>Natrialbaceae</taxon>
        <taxon>Haloterrigena</taxon>
    </lineage>
</organism>
<dbReference type="NCBIfam" id="TIGR04126">
    <property type="entry name" value="PGF_CTERM"/>
    <property type="match status" value="1"/>
</dbReference>
<dbReference type="GO" id="GO:0071281">
    <property type="term" value="P:cellular response to iron ion"/>
    <property type="evidence" value="ECO:0007669"/>
    <property type="project" value="TreeGrafter"/>
</dbReference>
<dbReference type="SUPFAM" id="SSF53807">
    <property type="entry name" value="Helical backbone' metal receptor"/>
    <property type="match status" value="1"/>
</dbReference>
<dbReference type="KEGG" id="htu:Htur_1830"/>
<dbReference type="Pfam" id="PF01497">
    <property type="entry name" value="Peripla_BP_2"/>
    <property type="match status" value="1"/>
</dbReference>
<gene>
    <name evidence="4" type="ordered locus">Htur_1830</name>
</gene>
<dbReference type="PROSITE" id="PS50983">
    <property type="entry name" value="FE_B12_PBP"/>
    <property type="match status" value="1"/>
</dbReference>
<dbReference type="eggNOG" id="arCOG04233">
    <property type="taxonomic scope" value="Archaea"/>
</dbReference>
<dbReference type="InterPro" id="IPR002491">
    <property type="entry name" value="ABC_transptr_periplasmic_BD"/>
</dbReference>
<dbReference type="HOGENOM" id="CLU_038034_2_1_2"/>
<proteinExistence type="predicted"/>
<dbReference type="InterPro" id="IPR026371">
    <property type="entry name" value="PGF_CTERM"/>
</dbReference>
<dbReference type="GO" id="GO:0005886">
    <property type="term" value="C:plasma membrane"/>
    <property type="evidence" value="ECO:0007669"/>
    <property type="project" value="UniProtKB-SubCell"/>
</dbReference>
<dbReference type="InterPro" id="IPR026469">
    <property type="entry name" value="Peripla_PGF_1"/>
</dbReference>